<dbReference type="EMBL" id="BDSP01000017">
    <property type="protein sequence ID" value="GAX10494.1"/>
    <property type="molecule type" value="Genomic_DNA"/>
</dbReference>
<dbReference type="OrthoDB" id="49677at2759"/>
<sequence length="1230" mass="136780">MRRRKPFKQVDGNRRDRQQDSPPNDAQDDSKKDAYSPTASIVAKTRHLVNDEAFNFLSSSLELKFARKHEERQKKARVEIAKARERSIKGKTIQLDKKNNANISHFGSQTKTPKISNCTGNDSNKAAPKTTKVEYVERINDEEPRRVHVEGSNQKSKSVLPLKTPKLATIEEEDPMQLSDTIGADEQAALRNGQLENSPVVEEEQNACGPDLNDKEKDQHREDSNSKNVMDYDQTNDDNFYIQGATLMTPVAEVKASSVEKVDTGIPDLSSRLGKHLEIRDESLDDMELVATDDESLRSSSASSREESNDNVSHGVEHAPTPPPSVLNIPKAFSKNEPNHFPNVTKRFESPVLSVVASPVQSFYKSGHSSQGVAKSALSKRFQNSPITPNSTSLSKKPVAFQKMDRQRSLRRGRVERKIGDGETQRVSERNVIVGDGPRLEKGVSEQREETHGQKLIVGSPDMTVDKILRELISTPPDNTEAVRAMLASCKEDWSLPADSLGQGYVIEFDRTRKEGLCDEASEVTCDIDLIYKRKKREDMPKARKRTKTLIVDDRIDEQCDPSDCSAKQKSPDLIQKTHETILPKATSEIKDSTAEHRNVKQLRDRTTPSAAMSVVLKSNGTFPITPPTNPYFGFPTPLSSAATTKKLPTETKAQITSPYLWTAQRAGHLIVEPIFQLIDGNFYRHPPLPPGWTISVSQTRSLPFYHHPDFGSTWYPPVALPMADGNVVGRRMLVSTHTAEPMVPWSAFVSQFMQRNTQVASSEEKHFSVSDANAREELSSCVLRSVLHRETPKLPTISRNVAFSDHSAYKGKANTRSHVQDCQICVPSLGDQDQESSRSESSEGVPSKQNHEGVVLDPHLGDGMEHIEVVSKFASDHPAGKIGQLRSQNQSPEISASSVSTSQSPASMATGTSVNLSERKIQGILDTPAHSKADSRVPRNSFESNPTSLQWRHDLYNDDFRGVGYESEDLLRVQETCEPDRDYEDRGDMNLGRKHICLSEEKSPDRAKNGCSDIELSCPQKSDSRETCLAQSSDLESPKSHQSHDSDFPAPDDDHNHVSDRESPARYLKDTYSGSGAVADLHKTQNGLDSSADDDDENWDSPGLPPTNEPDSPYDGLVGQFTNALKANSIFVPRVKRCELDESNSHIRRGADDTSVDSWRSRASSLMSSSSHRVRFPPMPLCSLQSLEACPIIKISVTRDDRSRTTKPSNKVKKKISKKPKRMRSSKAF</sequence>
<dbReference type="InterPro" id="IPR001202">
    <property type="entry name" value="WW_dom"/>
</dbReference>
<protein>
    <recommendedName>
        <fullName evidence="2">WW domain-containing protein</fullName>
    </recommendedName>
</protein>
<name>A0A1Z5J920_FISSO</name>
<feature type="region of interest" description="Disordered" evidence="1">
    <location>
        <begin position="1200"/>
        <end position="1230"/>
    </location>
</feature>
<feature type="compositionally biased region" description="Polar residues" evidence="1">
    <location>
        <begin position="886"/>
        <end position="895"/>
    </location>
</feature>
<proteinExistence type="predicted"/>
<gene>
    <name evidence="3" type="ORF">FisN_21Lh197</name>
</gene>
<feature type="compositionally biased region" description="Basic and acidic residues" evidence="1">
    <location>
        <begin position="212"/>
        <end position="225"/>
    </location>
</feature>
<accession>A0A1Z5J920</accession>
<evidence type="ECO:0000259" key="2">
    <source>
        <dbReference type="PROSITE" id="PS50020"/>
    </source>
</evidence>
<evidence type="ECO:0000313" key="4">
    <source>
        <dbReference type="Proteomes" id="UP000198406"/>
    </source>
</evidence>
<dbReference type="Proteomes" id="UP000198406">
    <property type="component" value="Unassembled WGS sequence"/>
</dbReference>
<feature type="region of interest" description="Disordered" evidence="1">
    <location>
        <begin position="830"/>
        <end position="860"/>
    </location>
</feature>
<feature type="region of interest" description="Disordered" evidence="1">
    <location>
        <begin position="293"/>
        <end position="324"/>
    </location>
</feature>
<dbReference type="PROSITE" id="PS50020">
    <property type="entry name" value="WW_DOMAIN_2"/>
    <property type="match status" value="1"/>
</dbReference>
<dbReference type="InParanoid" id="A0A1Z5J920"/>
<keyword evidence="4" id="KW-1185">Reference proteome</keyword>
<feature type="compositionally biased region" description="Basic and acidic residues" evidence="1">
    <location>
        <begin position="131"/>
        <end position="149"/>
    </location>
</feature>
<feature type="region of interest" description="Disordered" evidence="1">
    <location>
        <begin position="879"/>
        <end position="920"/>
    </location>
</feature>
<feature type="region of interest" description="Disordered" evidence="1">
    <location>
        <begin position="1023"/>
        <end position="1113"/>
    </location>
</feature>
<organism evidence="3 4">
    <name type="scientific">Fistulifera solaris</name>
    <name type="common">Oleaginous diatom</name>
    <dbReference type="NCBI Taxonomy" id="1519565"/>
    <lineage>
        <taxon>Eukaryota</taxon>
        <taxon>Sar</taxon>
        <taxon>Stramenopiles</taxon>
        <taxon>Ochrophyta</taxon>
        <taxon>Bacillariophyta</taxon>
        <taxon>Bacillariophyceae</taxon>
        <taxon>Bacillariophycidae</taxon>
        <taxon>Naviculales</taxon>
        <taxon>Naviculaceae</taxon>
        <taxon>Fistulifera</taxon>
    </lineage>
</organism>
<reference evidence="3 4" key="1">
    <citation type="journal article" date="2015" name="Plant Cell">
        <title>Oil accumulation by the oleaginous diatom Fistulifera solaris as revealed by the genome and transcriptome.</title>
        <authorList>
            <person name="Tanaka T."/>
            <person name="Maeda Y."/>
            <person name="Veluchamy A."/>
            <person name="Tanaka M."/>
            <person name="Abida H."/>
            <person name="Marechal E."/>
            <person name="Bowler C."/>
            <person name="Muto M."/>
            <person name="Sunaga Y."/>
            <person name="Tanaka M."/>
            <person name="Yoshino T."/>
            <person name="Taniguchi T."/>
            <person name="Fukuda Y."/>
            <person name="Nemoto M."/>
            <person name="Matsumoto M."/>
            <person name="Wong P.S."/>
            <person name="Aburatani S."/>
            <person name="Fujibuchi W."/>
        </authorList>
    </citation>
    <scope>NUCLEOTIDE SEQUENCE [LARGE SCALE GENOMIC DNA]</scope>
    <source>
        <strain evidence="3 4">JPCC DA0580</strain>
    </source>
</reference>
<comment type="caution">
    <text evidence="3">The sequence shown here is derived from an EMBL/GenBank/DDBJ whole genome shotgun (WGS) entry which is preliminary data.</text>
</comment>
<feature type="region of interest" description="Disordered" evidence="1">
    <location>
        <begin position="927"/>
        <end position="946"/>
    </location>
</feature>
<dbReference type="PROSITE" id="PS01159">
    <property type="entry name" value="WW_DOMAIN_1"/>
    <property type="match status" value="1"/>
</dbReference>
<feature type="region of interest" description="Disordered" evidence="1">
    <location>
        <begin position="91"/>
        <end position="176"/>
    </location>
</feature>
<dbReference type="AlphaFoldDB" id="A0A1Z5J920"/>
<feature type="region of interest" description="Disordered" evidence="1">
    <location>
        <begin position="1"/>
        <end position="38"/>
    </location>
</feature>
<evidence type="ECO:0000256" key="1">
    <source>
        <dbReference type="SAM" id="MobiDB-lite"/>
    </source>
</evidence>
<evidence type="ECO:0000313" key="3">
    <source>
        <dbReference type="EMBL" id="GAX10494.1"/>
    </source>
</evidence>
<feature type="compositionally biased region" description="Basic and acidic residues" evidence="1">
    <location>
        <begin position="1037"/>
        <end position="1070"/>
    </location>
</feature>
<feature type="compositionally biased region" description="Basic residues" evidence="1">
    <location>
        <begin position="1211"/>
        <end position="1230"/>
    </location>
</feature>
<feature type="compositionally biased region" description="Polar residues" evidence="1">
    <location>
        <begin position="100"/>
        <end position="124"/>
    </location>
</feature>
<feature type="domain" description="WW" evidence="2">
    <location>
        <begin position="687"/>
        <end position="720"/>
    </location>
</feature>
<feature type="compositionally biased region" description="Low complexity" evidence="1">
    <location>
        <begin position="896"/>
        <end position="910"/>
    </location>
</feature>
<feature type="region of interest" description="Disordered" evidence="1">
    <location>
        <begin position="193"/>
        <end position="235"/>
    </location>
</feature>